<keyword evidence="3 6" id="KW-0808">Transferase</keyword>
<feature type="transmembrane region" description="Helical" evidence="4">
    <location>
        <begin position="254"/>
        <end position="276"/>
    </location>
</feature>
<evidence type="ECO:0000256" key="3">
    <source>
        <dbReference type="ARBA" id="ARBA00022679"/>
    </source>
</evidence>
<dbReference type="CDD" id="cd02525">
    <property type="entry name" value="Succinoglycan_BP_ExoA"/>
    <property type="match status" value="1"/>
</dbReference>
<dbReference type="Pfam" id="PF00535">
    <property type="entry name" value="Glycos_transf_2"/>
    <property type="match status" value="1"/>
</dbReference>
<keyword evidence="4" id="KW-0812">Transmembrane</keyword>
<dbReference type="InterPro" id="IPR001173">
    <property type="entry name" value="Glyco_trans_2-like"/>
</dbReference>
<evidence type="ECO:0000256" key="1">
    <source>
        <dbReference type="ARBA" id="ARBA00006739"/>
    </source>
</evidence>
<dbReference type="InterPro" id="IPR029044">
    <property type="entry name" value="Nucleotide-diphossugar_trans"/>
</dbReference>
<dbReference type="GO" id="GO:0016757">
    <property type="term" value="F:glycosyltransferase activity"/>
    <property type="evidence" value="ECO:0007669"/>
    <property type="project" value="UniProtKB-KW"/>
</dbReference>
<evidence type="ECO:0000313" key="7">
    <source>
        <dbReference type="Proteomes" id="UP000198546"/>
    </source>
</evidence>
<dbReference type="PANTHER" id="PTHR43630:SF1">
    <property type="entry name" value="POLY-BETA-1,6-N-ACETYL-D-GLUCOSAMINE SYNTHASE"/>
    <property type="match status" value="1"/>
</dbReference>
<evidence type="ECO:0000256" key="2">
    <source>
        <dbReference type="ARBA" id="ARBA00022676"/>
    </source>
</evidence>
<dbReference type="EMBL" id="LT629688">
    <property type="protein sequence ID" value="SDD95893.1"/>
    <property type="molecule type" value="Genomic_DNA"/>
</dbReference>
<dbReference type="Gene3D" id="3.90.550.10">
    <property type="entry name" value="Spore Coat Polysaccharide Biosynthesis Protein SpsA, Chain A"/>
    <property type="match status" value="1"/>
</dbReference>
<evidence type="ECO:0000259" key="5">
    <source>
        <dbReference type="Pfam" id="PF00535"/>
    </source>
</evidence>
<feature type="transmembrane region" description="Helical" evidence="4">
    <location>
        <begin position="283"/>
        <end position="302"/>
    </location>
</feature>
<evidence type="ECO:0000313" key="6">
    <source>
        <dbReference type="EMBL" id="SDD95893.1"/>
    </source>
</evidence>
<comment type="similarity">
    <text evidence="1">Belongs to the glycosyltransferase 2 family.</text>
</comment>
<accession>A0A1G6Z0R4</accession>
<dbReference type="SUPFAM" id="SSF53448">
    <property type="entry name" value="Nucleotide-diphospho-sugar transferases"/>
    <property type="match status" value="1"/>
</dbReference>
<feature type="domain" description="Glycosyltransferase 2-like" evidence="5">
    <location>
        <begin position="16"/>
        <end position="135"/>
    </location>
</feature>
<keyword evidence="2" id="KW-0328">Glycosyltransferase</keyword>
<keyword evidence="7" id="KW-1185">Reference proteome</keyword>
<keyword evidence="4" id="KW-1133">Transmembrane helix</keyword>
<feature type="transmembrane region" description="Helical" evidence="4">
    <location>
        <begin position="314"/>
        <end position="333"/>
    </location>
</feature>
<evidence type="ECO:0000256" key="4">
    <source>
        <dbReference type="SAM" id="Phobius"/>
    </source>
</evidence>
<organism evidence="6 7">
    <name type="scientific">Auraticoccus monumenti</name>
    <dbReference type="NCBI Taxonomy" id="675864"/>
    <lineage>
        <taxon>Bacteria</taxon>
        <taxon>Bacillati</taxon>
        <taxon>Actinomycetota</taxon>
        <taxon>Actinomycetes</taxon>
        <taxon>Propionibacteriales</taxon>
        <taxon>Propionibacteriaceae</taxon>
        <taxon>Auraticoccus</taxon>
    </lineage>
</organism>
<proteinExistence type="inferred from homology"/>
<dbReference type="STRING" id="675864.SAMN04489747_2146"/>
<protein>
    <submittedName>
        <fullName evidence="6">Glycosyltransferase, catalytic subunit of cellulose synthase and poly-beta-1,6-N-acetylglucosamine synthase</fullName>
    </submittedName>
</protein>
<dbReference type="Proteomes" id="UP000198546">
    <property type="component" value="Chromosome i"/>
</dbReference>
<dbReference type="PANTHER" id="PTHR43630">
    <property type="entry name" value="POLY-BETA-1,6-N-ACETYL-D-GLUCOSAMINE SYNTHASE"/>
    <property type="match status" value="1"/>
</dbReference>
<dbReference type="AlphaFoldDB" id="A0A1G6Z0R4"/>
<sequence length="339" mass="37004">MVDPEDDATRRWPGVSVVMPVRNEERHLAAAVEQVLAQGYPGELEVLMAVGPSTDRTEEIATGLAAADARVVLVPNPAGRTPHALNAAIARSRFDIIVRVDGHGELTPGYITTAVELLERTGAANVGGIMDAQGTTAFEQAVAVAYTSRLGLGGATFHLTTSREQEAETVFLGSFRKSVLLEVGGYDETLHRAQDWELNHRLRQAGHTIWFSPRMRVTYRPRSTLRALARQFYETGRWRREVVRRHPETASLRYLAPPLAVTGVVGGTLVAGLGVLGPRWLRLGVLAPLGYLAVVLLGSAGLRRELPLPVRLRLPLVLAVMHMTWGAGFVVGLPRDRDR</sequence>
<reference evidence="6 7" key="1">
    <citation type="submission" date="2016-10" db="EMBL/GenBank/DDBJ databases">
        <authorList>
            <person name="de Groot N.N."/>
        </authorList>
    </citation>
    <scope>NUCLEOTIDE SEQUENCE [LARGE SCALE GENOMIC DNA]</scope>
    <source>
        <strain evidence="6 7">MON 2.2</strain>
    </source>
</reference>
<dbReference type="OrthoDB" id="1757142at2"/>
<keyword evidence="4" id="KW-0472">Membrane</keyword>
<gene>
    <name evidence="6" type="ORF">SAMN04489747_2146</name>
</gene>
<name>A0A1G6Z0R4_9ACTN</name>